<proteinExistence type="predicted"/>
<feature type="region of interest" description="Disordered" evidence="1">
    <location>
        <begin position="155"/>
        <end position="179"/>
    </location>
</feature>
<evidence type="ECO:0000256" key="2">
    <source>
        <dbReference type="SAM" id="SignalP"/>
    </source>
</evidence>
<dbReference type="EMBL" id="CP015583">
    <property type="protein sequence ID" value="APT56805.1"/>
    <property type="molecule type" value="Genomic_DNA"/>
</dbReference>
<evidence type="ECO:0000313" key="3">
    <source>
        <dbReference type="EMBL" id="APT56805.1"/>
    </source>
</evidence>
<feature type="signal peptide" evidence="2">
    <location>
        <begin position="1"/>
        <end position="24"/>
    </location>
</feature>
<keyword evidence="6" id="KW-1185">Reference proteome</keyword>
<accession>A0A1L7ADB8</accession>
<dbReference type="STRING" id="257708.RGI145_06490"/>
<reference evidence="4" key="3">
    <citation type="submission" date="2023-09" db="EMBL/GenBank/DDBJ databases">
        <authorList>
            <person name="Schober I."/>
            <person name="Bunk B."/>
        </authorList>
    </citation>
    <scope>NUCLEOTIDE SEQUENCE</scope>
    <source>
        <strain evidence="4">DSM 103800</strain>
    </source>
</reference>
<dbReference type="EMBL" id="JAVVDO010000001">
    <property type="protein sequence ID" value="MDT8329641.1"/>
    <property type="molecule type" value="Genomic_DNA"/>
</dbReference>
<sequence length="179" mass="19185">MKPSRFLLAGLAAAFAGAATPALAQSCIQPTEKAAFDVRALQSQLMVVALTCKHEDVYNEFVKRYNTQLHGAYKTIDASYRRAGGQKALDSYITSLANVQSQEGIRMGSRFCQNSADLIKTALEAPNDVTALSRLAIANNLSNPHGRSECATTTTAAVTRTAAPSKPQVRKVSATTKKH</sequence>
<feature type="chain" id="PRO_5012228095" evidence="2">
    <location>
        <begin position="25"/>
        <end position="179"/>
    </location>
</feature>
<protein>
    <submittedName>
        <fullName evidence="3">Uncharacterized protein</fullName>
    </submittedName>
</protein>
<evidence type="ECO:0000256" key="1">
    <source>
        <dbReference type="SAM" id="MobiDB-lite"/>
    </source>
</evidence>
<keyword evidence="2" id="KW-0732">Signal</keyword>
<dbReference type="PROSITE" id="PS51257">
    <property type="entry name" value="PROKAR_LIPOPROTEIN"/>
    <property type="match status" value="1"/>
</dbReference>
<evidence type="ECO:0000313" key="4">
    <source>
        <dbReference type="EMBL" id="MDT8329641.1"/>
    </source>
</evidence>
<dbReference type="AlphaFoldDB" id="A0A1L7ADB8"/>
<gene>
    <name evidence="3" type="ORF">RGI145_06490</name>
    <name evidence="4" type="ORF">RQ831_01165</name>
</gene>
<reference evidence="4 6" key="2">
    <citation type="journal article" date="2019" name="Microb. Pathog.">
        <title>Comparison of VITEK 2, MALDI-TOF MS, 16S rRNA gene sequencing, and whole-genome sequencing for identification of Roseomonas mucosa.</title>
        <authorList>
            <person name="Rudolph W.W."/>
            <person name="Gunzer F."/>
            <person name="Trauth M."/>
            <person name="Bunk B."/>
            <person name="Bigge R."/>
            <person name="Schrottner P."/>
        </authorList>
    </citation>
    <scope>NUCLEOTIDE SEQUENCE [LARGE SCALE GENOMIC DNA]</scope>
    <source>
        <strain evidence="4 6">DSM 103800</strain>
    </source>
</reference>
<dbReference type="Proteomes" id="UP000185494">
    <property type="component" value="Chromosome 1"/>
</dbReference>
<evidence type="ECO:0000313" key="6">
    <source>
        <dbReference type="Proteomes" id="UP001258945"/>
    </source>
</evidence>
<reference evidence="3 5" key="1">
    <citation type="submission" date="2016-05" db="EMBL/GenBank/DDBJ databases">
        <title>Complete Genome and Methylome Analysis of Psychrotrophic Bacterial Isolates from Antarctic Lake Untersee.</title>
        <authorList>
            <person name="Fomenkov A."/>
            <person name="Akimov V.N."/>
            <person name="Vasilyeva L.V."/>
            <person name="Andersen D."/>
            <person name="Vincze T."/>
            <person name="Roberts R.J."/>
        </authorList>
    </citation>
    <scope>NUCLEOTIDE SEQUENCE [LARGE SCALE GENOMIC DNA]</scope>
    <source>
        <strain evidence="3 5">U14-5</strain>
    </source>
</reference>
<evidence type="ECO:0000313" key="5">
    <source>
        <dbReference type="Proteomes" id="UP000185494"/>
    </source>
</evidence>
<dbReference type="KEGG" id="rgi:RGI145_06490"/>
<organism evidence="3 5">
    <name type="scientific">Roseomonas gilardii</name>
    <dbReference type="NCBI Taxonomy" id="257708"/>
    <lineage>
        <taxon>Bacteria</taxon>
        <taxon>Pseudomonadati</taxon>
        <taxon>Pseudomonadota</taxon>
        <taxon>Alphaproteobacteria</taxon>
        <taxon>Acetobacterales</taxon>
        <taxon>Roseomonadaceae</taxon>
        <taxon>Roseomonas</taxon>
    </lineage>
</organism>
<dbReference type="Proteomes" id="UP001258945">
    <property type="component" value="Unassembled WGS sequence"/>
</dbReference>
<dbReference type="RefSeq" id="WP_075797731.1">
    <property type="nucleotide sequence ID" value="NZ_CP015583.1"/>
</dbReference>
<name>A0A1L7ADB8_9PROT</name>